<accession>A0ABS0CWS2</accession>
<dbReference type="InterPro" id="IPR000073">
    <property type="entry name" value="AB_hydrolase_1"/>
</dbReference>
<sequence>MTVVQALSIHEHGAGPAVVLVHGGAGPKTTWSGLHSLSARWTLLLVHRRGFGASPPPPGGRQDFEIDADDLEGIFRDRRPHVVAHSYGVLGVLLAAARQPWTVRSLTLIEPPLYFLAPEDPEVARLESLGNTVLTHGLDTDPAILREFLTLAGSPDGGGSRLSDPAVRRAWGARLPGQARPNLTVMRAAGIPALVASGGHTPGLERICDLLADALGAQRLVTPGAGHFVPAAPGFADRLEEFLLSGTGTESRGAQGADPD</sequence>
<evidence type="ECO:0000313" key="2">
    <source>
        <dbReference type="EMBL" id="MBF6301036.1"/>
    </source>
</evidence>
<feature type="domain" description="AB hydrolase-1" evidence="1">
    <location>
        <begin position="16"/>
        <end position="229"/>
    </location>
</feature>
<keyword evidence="3" id="KW-1185">Reference proteome</keyword>
<keyword evidence="2" id="KW-0378">Hydrolase</keyword>
<reference evidence="2 3" key="1">
    <citation type="submission" date="2020-10" db="EMBL/GenBank/DDBJ databases">
        <title>Identification of Nocardia species via Next-generation sequencing and recognition of intraspecies genetic diversity.</title>
        <authorList>
            <person name="Li P."/>
            <person name="Li P."/>
            <person name="Lu B."/>
        </authorList>
    </citation>
    <scope>NUCLEOTIDE SEQUENCE [LARGE SCALE GENOMIC DNA]</scope>
    <source>
        <strain evidence="2 3">BJ06-0157</strain>
    </source>
</reference>
<organism evidence="2 3">
    <name type="scientific">Nocardia amamiensis</name>
    <dbReference type="NCBI Taxonomy" id="404578"/>
    <lineage>
        <taxon>Bacteria</taxon>
        <taxon>Bacillati</taxon>
        <taxon>Actinomycetota</taxon>
        <taxon>Actinomycetes</taxon>
        <taxon>Mycobacteriales</taxon>
        <taxon>Nocardiaceae</taxon>
        <taxon>Nocardia</taxon>
    </lineage>
</organism>
<dbReference type="InterPro" id="IPR029058">
    <property type="entry name" value="AB_hydrolase_fold"/>
</dbReference>
<protein>
    <submittedName>
        <fullName evidence="2">Alpha/beta fold hydrolase</fullName>
    </submittedName>
</protein>
<dbReference type="EMBL" id="JADLQX010000022">
    <property type="protein sequence ID" value="MBF6301036.1"/>
    <property type="molecule type" value="Genomic_DNA"/>
</dbReference>
<dbReference type="SUPFAM" id="SSF53474">
    <property type="entry name" value="alpha/beta-Hydrolases"/>
    <property type="match status" value="1"/>
</dbReference>
<dbReference type="PANTHER" id="PTHR43689:SF8">
    <property type="entry name" value="ALPHA_BETA-HYDROLASES SUPERFAMILY PROTEIN"/>
    <property type="match status" value="1"/>
</dbReference>
<dbReference type="Proteomes" id="UP000702209">
    <property type="component" value="Unassembled WGS sequence"/>
</dbReference>
<dbReference type="Gene3D" id="3.40.50.1820">
    <property type="entry name" value="alpha/beta hydrolase"/>
    <property type="match status" value="1"/>
</dbReference>
<evidence type="ECO:0000259" key="1">
    <source>
        <dbReference type="Pfam" id="PF00561"/>
    </source>
</evidence>
<evidence type="ECO:0000313" key="3">
    <source>
        <dbReference type="Proteomes" id="UP000702209"/>
    </source>
</evidence>
<dbReference type="PANTHER" id="PTHR43689">
    <property type="entry name" value="HYDROLASE"/>
    <property type="match status" value="1"/>
</dbReference>
<dbReference type="GO" id="GO:0016787">
    <property type="term" value="F:hydrolase activity"/>
    <property type="evidence" value="ECO:0007669"/>
    <property type="project" value="UniProtKB-KW"/>
</dbReference>
<gene>
    <name evidence="2" type="ORF">IU459_26335</name>
</gene>
<proteinExistence type="predicted"/>
<comment type="caution">
    <text evidence="2">The sequence shown here is derived from an EMBL/GenBank/DDBJ whole genome shotgun (WGS) entry which is preliminary data.</text>
</comment>
<dbReference type="Pfam" id="PF00561">
    <property type="entry name" value="Abhydrolase_1"/>
    <property type="match status" value="1"/>
</dbReference>
<name>A0ABS0CWS2_9NOCA</name>